<sequence>MSSSFVDSRFISFLDLIPLFPPLPHRRKYFHLGNLWIHRRLSSRQFNYRLDKRGILQMLSLSNLSRLYLLLASKSLYLRSVRYDDSQASIFTDSLHQRLLTVGDRSQIALVSGVNWIEKYWSSLLDFDHRSKECVKFSSLFQSFPLCLTGANQSPAGSEGLIQCTPSFITEVSVPTAREDETVRYITNHEENVESSIIGTVCQTGKPGKKIVLRARIKIGNMRCIGWGILQVYSP</sequence>
<dbReference type="InterPro" id="IPR001736">
    <property type="entry name" value="PLipase_D/transphosphatidylase"/>
</dbReference>
<evidence type="ECO:0000313" key="2">
    <source>
        <dbReference type="EMBL" id="PBK76621.1"/>
    </source>
</evidence>
<dbReference type="AlphaFoldDB" id="A0A2H3C0K1"/>
<dbReference type="Proteomes" id="UP000218334">
    <property type="component" value="Unassembled WGS sequence"/>
</dbReference>
<proteinExistence type="predicted"/>
<protein>
    <recommendedName>
        <fullName evidence="1">PLD phosphodiesterase domain-containing protein</fullName>
    </recommendedName>
</protein>
<keyword evidence="3" id="KW-1185">Reference proteome</keyword>
<evidence type="ECO:0000259" key="1">
    <source>
        <dbReference type="PROSITE" id="PS50035"/>
    </source>
</evidence>
<organism evidence="2 3">
    <name type="scientific">Armillaria solidipes</name>
    <dbReference type="NCBI Taxonomy" id="1076256"/>
    <lineage>
        <taxon>Eukaryota</taxon>
        <taxon>Fungi</taxon>
        <taxon>Dikarya</taxon>
        <taxon>Basidiomycota</taxon>
        <taxon>Agaricomycotina</taxon>
        <taxon>Agaricomycetes</taxon>
        <taxon>Agaricomycetidae</taxon>
        <taxon>Agaricales</taxon>
        <taxon>Marasmiineae</taxon>
        <taxon>Physalacriaceae</taxon>
        <taxon>Armillaria</taxon>
    </lineage>
</organism>
<evidence type="ECO:0000313" key="3">
    <source>
        <dbReference type="Proteomes" id="UP000218334"/>
    </source>
</evidence>
<name>A0A2H3C0K1_9AGAR</name>
<dbReference type="GO" id="GO:0003824">
    <property type="term" value="F:catalytic activity"/>
    <property type="evidence" value="ECO:0007669"/>
    <property type="project" value="InterPro"/>
</dbReference>
<dbReference type="PROSITE" id="PS50035">
    <property type="entry name" value="PLD"/>
    <property type="match status" value="1"/>
</dbReference>
<dbReference type="EMBL" id="KZ293416">
    <property type="protein sequence ID" value="PBK76621.1"/>
    <property type="molecule type" value="Genomic_DNA"/>
</dbReference>
<gene>
    <name evidence="2" type="ORF">ARMSODRAFT_969292</name>
</gene>
<feature type="domain" description="PLD phosphodiesterase" evidence="1">
    <location>
        <begin position="91"/>
        <end position="120"/>
    </location>
</feature>
<accession>A0A2H3C0K1</accession>
<reference evidence="3" key="1">
    <citation type="journal article" date="2017" name="Nat. Ecol. Evol.">
        <title>Genome expansion and lineage-specific genetic innovations in the forest pathogenic fungi Armillaria.</title>
        <authorList>
            <person name="Sipos G."/>
            <person name="Prasanna A.N."/>
            <person name="Walter M.C."/>
            <person name="O'Connor E."/>
            <person name="Balint B."/>
            <person name="Krizsan K."/>
            <person name="Kiss B."/>
            <person name="Hess J."/>
            <person name="Varga T."/>
            <person name="Slot J."/>
            <person name="Riley R."/>
            <person name="Boka B."/>
            <person name="Rigling D."/>
            <person name="Barry K."/>
            <person name="Lee J."/>
            <person name="Mihaltcheva S."/>
            <person name="LaButti K."/>
            <person name="Lipzen A."/>
            <person name="Waldron R."/>
            <person name="Moloney N.M."/>
            <person name="Sperisen C."/>
            <person name="Kredics L."/>
            <person name="Vagvoelgyi C."/>
            <person name="Patrignani A."/>
            <person name="Fitzpatrick D."/>
            <person name="Nagy I."/>
            <person name="Doyle S."/>
            <person name="Anderson J.B."/>
            <person name="Grigoriev I.V."/>
            <person name="Gueldener U."/>
            <person name="Muensterkoetter M."/>
            <person name="Nagy L.G."/>
        </authorList>
    </citation>
    <scope>NUCLEOTIDE SEQUENCE [LARGE SCALE GENOMIC DNA]</scope>
    <source>
        <strain evidence="3">28-4</strain>
    </source>
</reference>